<organism evidence="2 3">
    <name type="scientific">Leeia aquatica</name>
    <dbReference type="NCBI Taxonomy" id="2725557"/>
    <lineage>
        <taxon>Bacteria</taxon>
        <taxon>Pseudomonadati</taxon>
        <taxon>Pseudomonadota</taxon>
        <taxon>Betaproteobacteria</taxon>
        <taxon>Neisseriales</taxon>
        <taxon>Leeiaceae</taxon>
        <taxon>Leeia</taxon>
    </lineage>
</organism>
<reference evidence="2 3" key="1">
    <citation type="submission" date="2020-04" db="EMBL/GenBank/DDBJ databases">
        <title>Draft genome of Leeia sp. IMCC25680.</title>
        <authorList>
            <person name="Song J."/>
            <person name="Cho J.-C."/>
        </authorList>
    </citation>
    <scope>NUCLEOTIDE SEQUENCE [LARGE SCALE GENOMIC DNA]</scope>
    <source>
        <strain evidence="2 3">IMCC25680</strain>
    </source>
</reference>
<dbReference type="Proteomes" id="UP000587991">
    <property type="component" value="Unassembled WGS sequence"/>
</dbReference>
<name>A0A847S7F3_9NEIS</name>
<gene>
    <name evidence="2" type="ORF">HF682_06330</name>
</gene>
<comment type="caution">
    <text evidence="2">The sequence shown here is derived from an EMBL/GenBank/DDBJ whole genome shotgun (WGS) entry which is preliminary data.</text>
</comment>
<proteinExistence type="predicted"/>
<keyword evidence="1" id="KW-0732">Signal</keyword>
<feature type="chain" id="PRO_5032588114" evidence="1">
    <location>
        <begin position="25"/>
        <end position="249"/>
    </location>
</feature>
<accession>A0A847S7F3</accession>
<evidence type="ECO:0000313" key="3">
    <source>
        <dbReference type="Proteomes" id="UP000587991"/>
    </source>
</evidence>
<keyword evidence="3" id="KW-1185">Reference proteome</keyword>
<dbReference type="RefSeq" id="WP_168876361.1">
    <property type="nucleotide sequence ID" value="NZ_JABAIM010000001.1"/>
</dbReference>
<protein>
    <submittedName>
        <fullName evidence="2">Uncharacterized protein</fullName>
    </submittedName>
</protein>
<dbReference type="AlphaFoldDB" id="A0A847S7F3"/>
<dbReference type="EMBL" id="JABAIM010000001">
    <property type="protein sequence ID" value="NLR74775.1"/>
    <property type="molecule type" value="Genomic_DNA"/>
</dbReference>
<sequence>MGWRSGVAASALLLGLMTSGQVAAEAVDICYNYGCKVQQSVFLSNGQLQQVGRYFAKVADARSERRAVALAVGELARLMGRETPIHNDRGDNGGMESGVEGRMDCYDHAATTTNYLQLMSRQGWLRFHDVGHFVERAPLIFNYHRSAHLIERGSSDEYVVDNWFFDNGHPAVVFGLSEWLAGAWPDDLPEGQVLAVNELLPDSLGDERAVLVAAVTSTPGKTVLSDAPRTAAPATTDPYARWRVYELQP</sequence>
<evidence type="ECO:0000313" key="2">
    <source>
        <dbReference type="EMBL" id="NLR74775.1"/>
    </source>
</evidence>
<feature type="signal peptide" evidence="1">
    <location>
        <begin position="1"/>
        <end position="24"/>
    </location>
</feature>
<evidence type="ECO:0000256" key="1">
    <source>
        <dbReference type="SAM" id="SignalP"/>
    </source>
</evidence>